<accession>A0A436ZY86</accession>
<reference evidence="1 2" key="1">
    <citation type="submission" date="2019-01" db="EMBL/GenBank/DDBJ databases">
        <title>Intercellular communication is required for trap formation in the nematode-trapping fungus Duddingtonia flagrans.</title>
        <authorList>
            <person name="Youssar L."/>
            <person name="Wernet V."/>
            <person name="Hensel N."/>
            <person name="Hildebrandt H.-G."/>
            <person name="Fischer R."/>
        </authorList>
    </citation>
    <scope>NUCLEOTIDE SEQUENCE [LARGE SCALE GENOMIC DNA]</scope>
    <source>
        <strain evidence="1 2">CBS H-5679</strain>
    </source>
</reference>
<name>A0A436ZY86_ARTFL</name>
<sequence>MGSATISQPCVIAYSPSTLATKTSVFHCVFENGVARQYLYKIAADCLIDVSGFVDVPISRNLKALEDTRRPVIHPLSTGFTMMTKHRIPSGLGGTLTSLTSTRRHRWSASKWIQVTIREWVNHVIKSVKPWIGERSIRDKKLEIRFFERLRPELLTAVSTKRWFLGARITDQARDSSPTI</sequence>
<keyword evidence="2" id="KW-1185">Reference proteome</keyword>
<dbReference type="Proteomes" id="UP000283090">
    <property type="component" value="Unassembled WGS sequence"/>
</dbReference>
<organism evidence="1 2">
    <name type="scientific">Arthrobotrys flagrans</name>
    <name type="common">Nematode-trapping fungus</name>
    <name type="synonym">Trichothecium flagrans</name>
    <dbReference type="NCBI Taxonomy" id="97331"/>
    <lineage>
        <taxon>Eukaryota</taxon>
        <taxon>Fungi</taxon>
        <taxon>Dikarya</taxon>
        <taxon>Ascomycota</taxon>
        <taxon>Pezizomycotina</taxon>
        <taxon>Orbiliomycetes</taxon>
        <taxon>Orbiliales</taxon>
        <taxon>Orbiliaceae</taxon>
        <taxon>Arthrobotrys</taxon>
    </lineage>
</organism>
<dbReference type="GeneID" id="93587786"/>
<dbReference type="RefSeq" id="XP_067489240.1">
    <property type="nucleotide sequence ID" value="XM_067634740.1"/>
</dbReference>
<dbReference type="AlphaFoldDB" id="A0A436ZY86"/>
<evidence type="ECO:0000313" key="1">
    <source>
        <dbReference type="EMBL" id="RVD83696.1"/>
    </source>
</evidence>
<dbReference type="EMBL" id="SAEB01000007">
    <property type="protein sequence ID" value="RVD83696.1"/>
    <property type="molecule type" value="Genomic_DNA"/>
</dbReference>
<evidence type="ECO:0000313" key="2">
    <source>
        <dbReference type="Proteomes" id="UP000283090"/>
    </source>
</evidence>
<proteinExistence type="predicted"/>
<comment type="caution">
    <text evidence="1">The sequence shown here is derived from an EMBL/GenBank/DDBJ whole genome shotgun (WGS) entry which is preliminary data.</text>
</comment>
<dbReference type="VEuPathDB" id="FungiDB:DFL_005475"/>
<protein>
    <submittedName>
        <fullName evidence="1">Uncharacterized protein</fullName>
    </submittedName>
</protein>
<gene>
    <name evidence="1" type="ORF">DFL_005475</name>
</gene>